<dbReference type="Proteomes" id="UP000235093">
    <property type="component" value="Unassembled WGS sequence"/>
</dbReference>
<evidence type="ECO:0000313" key="2">
    <source>
        <dbReference type="EMBL" id="PLT72195.1"/>
    </source>
</evidence>
<dbReference type="EMBL" id="NIHT01000025">
    <property type="protein sequence ID" value="PLT72195.1"/>
    <property type="molecule type" value="Genomic_DNA"/>
</dbReference>
<evidence type="ECO:0000313" key="3">
    <source>
        <dbReference type="Proteomes" id="UP000234891"/>
    </source>
</evidence>
<organism evidence="1 3">
    <name type="scientific">Mediterraneibacter gnavus</name>
    <name type="common">Ruminococcus gnavus</name>
    <dbReference type="NCBI Taxonomy" id="33038"/>
    <lineage>
        <taxon>Bacteria</taxon>
        <taxon>Bacillati</taxon>
        <taxon>Bacillota</taxon>
        <taxon>Clostridia</taxon>
        <taxon>Lachnospirales</taxon>
        <taxon>Lachnospiraceae</taxon>
        <taxon>Mediterraneibacter</taxon>
    </lineage>
</organism>
<dbReference type="RefSeq" id="WP_101870867.1">
    <property type="nucleotide sequence ID" value="NZ_NIHS01000016.1"/>
</dbReference>
<proteinExistence type="predicted"/>
<sequence length="61" mass="7115">MYLIEIDTGKFDFEGISYEEYLEFFGYQGIRKEKENLYTVTKLGTILPAVKVLCQKGNEKI</sequence>
<accession>A0A2N5PA83</accession>
<dbReference type="Proteomes" id="UP000234891">
    <property type="component" value="Unassembled WGS sequence"/>
</dbReference>
<protein>
    <submittedName>
        <fullName evidence="1">Uncharacterized protein</fullName>
    </submittedName>
</protein>
<name>A0A2N5PA83_MEDGN</name>
<evidence type="ECO:0000313" key="4">
    <source>
        <dbReference type="Proteomes" id="UP000235093"/>
    </source>
</evidence>
<dbReference type="AlphaFoldDB" id="A0A2N5PA83"/>
<comment type="caution">
    <text evidence="1">The sequence shown here is derived from an EMBL/GenBank/DDBJ whole genome shotgun (WGS) entry which is preliminary data.</text>
</comment>
<dbReference type="EMBL" id="NIHS01000016">
    <property type="protein sequence ID" value="PLT72048.1"/>
    <property type="molecule type" value="Genomic_DNA"/>
</dbReference>
<reference evidence="3 4" key="1">
    <citation type="journal article" date="2017" name="Genome Med.">
        <title>A novel Ruminococcus gnavus clade enriched in inflammatory bowel disease patients.</title>
        <authorList>
            <person name="Hall A.B."/>
            <person name="Yassour M."/>
            <person name="Sauk J."/>
            <person name="Garner A."/>
            <person name="Jiang X."/>
            <person name="Arthur T."/>
            <person name="Lagoudas G.K."/>
            <person name="Vatanen T."/>
            <person name="Fornelos N."/>
            <person name="Wilson R."/>
            <person name="Bertha M."/>
            <person name="Cohen M."/>
            <person name="Garber J."/>
            <person name="Khalili H."/>
            <person name="Gevers D."/>
            <person name="Ananthakrishnan A.N."/>
            <person name="Kugathasan S."/>
            <person name="Lander E.S."/>
            <person name="Blainey P."/>
            <person name="Vlamakis H."/>
            <person name="Xavier R.J."/>
            <person name="Huttenhower C."/>
        </authorList>
    </citation>
    <scope>NUCLEOTIDE SEQUENCE [LARGE SCALE GENOMIC DNA]</scope>
    <source>
        <strain evidence="1 3">RJX1124</strain>
        <strain evidence="2 4">RJX1125</strain>
    </source>
</reference>
<gene>
    <name evidence="2" type="ORF">CDL23_13665</name>
    <name evidence="1" type="ORF">CDL26_10200</name>
</gene>
<evidence type="ECO:0000313" key="1">
    <source>
        <dbReference type="EMBL" id="PLT72048.1"/>
    </source>
</evidence>